<keyword evidence="4" id="KW-1185">Reference proteome</keyword>
<evidence type="ECO:0000256" key="1">
    <source>
        <dbReference type="SAM" id="Coils"/>
    </source>
</evidence>
<evidence type="ECO:0000256" key="2">
    <source>
        <dbReference type="SAM" id="MobiDB-lite"/>
    </source>
</evidence>
<dbReference type="HOGENOM" id="CLU_052075_1_1_1"/>
<feature type="coiled-coil region" evidence="1">
    <location>
        <begin position="215"/>
        <end position="242"/>
    </location>
</feature>
<dbReference type="AlphaFoldDB" id="A0A074RMC3"/>
<feature type="region of interest" description="Disordered" evidence="2">
    <location>
        <begin position="246"/>
        <end position="265"/>
    </location>
</feature>
<proteinExistence type="predicted"/>
<evidence type="ECO:0000313" key="4">
    <source>
        <dbReference type="Proteomes" id="UP000027456"/>
    </source>
</evidence>
<dbReference type="SUPFAM" id="SSF58104">
    <property type="entry name" value="Methyl-accepting chemotaxis protein (MCP) signaling domain"/>
    <property type="match status" value="1"/>
</dbReference>
<dbReference type="OrthoDB" id="376826at2759"/>
<reference evidence="3 4" key="1">
    <citation type="submission" date="2013-12" db="EMBL/GenBank/DDBJ databases">
        <authorList>
            <person name="Cubeta M."/>
            <person name="Pakala S."/>
            <person name="Fedorova N."/>
            <person name="Thomas E."/>
            <person name="Dean R."/>
            <person name="Jabaji S."/>
            <person name="Neate S."/>
            <person name="Toda T."/>
            <person name="Tavantzis S."/>
            <person name="Vilgalys R."/>
            <person name="Bharathan N."/>
            <person name="Pakala S."/>
            <person name="Losada L.S."/>
            <person name="Zafar N."/>
            <person name="Nierman W."/>
        </authorList>
    </citation>
    <scope>NUCLEOTIDE SEQUENCE [LARGE SCALE GENOMIC DNA]</scope>
    <source>
        <strain evidence="3 4">123E</strain>
    </source>
</reference>
<gene>
    <name evidence="3" type="ORF">V565_195540</name>
</gene>
<keyword evidence="1" id="KW-0175">Coiled coil</keyword>
<organism evidence="3 4">
    <name type="scientific">Rhizoctonia solani 123E</name>
    <dbReference type="NCBI Taxonomy" id="1423351"/>
    <lineage>
        <taxon>Eukaryota</taxon>
        <taxon>Fungi</taxon>
        <taxon>Dikarya</taxon>
        <taxon>Basidiomycota</taxon>
        <taxon>Agaricomycotina</taxon>
        <taxon>Agaricomycetes</taxon>
        <taxon>Cantharellales</taxon>
        <taxon>Ceratobasidiaceae</taxon>
        <taxon>Rhizoctonia</taxon>
    </lineage>
</organism>
<dbReference type="STRING" id="1423351.A0A074RMC3"/>
<dbReference type="EMBL" id="AZST01001073">
    <property type="protein sequence ID" value="KEP46500.1"/>
    <property type="molecule type" value="Genomic_DNA"/>
</dbReference>
<accession>A0A074RMC3</accession>
<comment type="caution">
    <text evidence="3">The sequence shown here is derived from an EMBL/GenBank/DDBJ whole genome shotgun (WGS) entry which is preliminary data.</text>
</comment>
<dbReference type="Proteomes" id="UP000027456">
    <property type="component" value="Unassembled WGS sequence"/>
</dbReference>
<sequence>MTVVDQICSPPELPQYLKNIHELKPIQGIPSDEEMIEIHDVIRMAQKVVEAPGVGDPVLLYQLTEHLFNAQMVRYRSNYLSAVFPEDNTYTPPTLPAHISVSLEPIAGTPSDGEIMKVQEALRSYQQFSSVASMFDPHVNMELSQHLFDLQIAKYTQKVRQNQIKSTPGEAPSWSSTKVVEQTAGSTPDLKTTTNNPGSGANSSVSDQSARLVPNVDVQNALEQSNRLAEQANQLIERSNQIAERSNQIAERSNQLAERSDQSFEHSNKLAERFNELFERLNQHSEQSNQHHERANHLVEKLPKSVEKLGDALKVINKVLVRIQHAIVRSHRGNTIDALGCLVNEEGKTALFSKLKRQNILDRTSQSGNRANCRLQVVIEGGWEECFIPDNWLGELVRFFGIGKGICENESSGKLKAGKSDEARNKLCDYLSSALG</sequence>
<dbReference type="Gene3D" id="6.10.250.1010">
    <property type="match status" value="1"/>
</dbReference>
<feature type="compositionally biased region" description="Polar residues" evidence="2">
    <location>
        <begin position="246"/>
        <end position="257"/>
    </location>
</feature>
<evidence type="ECO:0000313" key="3">
    <source>
        <dbReference type="EMBL" id="KEP46500.1"/>
    </source>
</evidence>
<feature type="compositionally biased region" description="Polar residues" evidence="2">
    <location>
        <begin position="173"/>
        <end position="209"/>
    </location>
</feature>
<feature type="region of interest" description="Disordered" evidence="2">
    <location>
        <begin position="163"/>
        <end position="210"/>
    </location>
</feature>
<name>A0A074RMC3_9AGAM</name>
<protein>
    <submittedName>
        <fullName evidence="3">Putative laminin domain protein</fullName>
    </submittedName>
</protein>